<comment type="similarity">
    <text evidence="2">Belongs to the SusD family.</text>
</comment>
<dbReference type="Pfam" id="PF14322">
    <property type="entry name" value="SusD-like_3"/>
    <property type="match status" value="1"/>
</dbReference>
<evidence type="ECO:0000259" key="7">
    <source>
        <dbReference type="Pfam" id="PF14322"/>
    </source>
</evidence>
<dbReference type="Gene3D" id="1.25.40.390">
    <property type="match status" value="1"/>
</dbReference>
<keyword evidence="4" id="KW-0472">Membrane</keyword>
<dbReference type="Pfam" id="PF07980">
    <property type="entry name" value="SusD_RagB"/>
    <property type="match status" value="1"/>
</dbReference>
<proteinExistence type="inferred from homology"/>
<evidence type="ECO:0000256" key="2">
    <source>
        <dbReference type="ARBA" id="ARBA00006275"/>
    </source>
</evidence>
<evidence type="ECO:0000256" key="5">
    <source>
        <dbReference type="ARBA" id="ARBA00023237"/>
    </source>
</evidence>
<dbReference type="EMBL" id="JAPDPJ010000012">
    <property type="protein sequence ID" value="MCW3786319.1"/>
    <property type="molecule type" value="Genomic_DNA"/>
</dbReference>
<organism evidence="8 9">
    <name type="scientific">Plebeiibacterium sediminum</name>
    <dbReference type="NCBI Taxonomy" id="2992112"/>
    <lineage>
        <taxon>Bacteria</taxon>
        <taxon>Pseudomonadati</taxon>
        <taxon>Bacteroidota</taxon>
        <taxon>Bacteroidia</taxon>
        <taxon>Marinilabiliales</taxon>
        <taxon>Marinilabiliaceae</taxon>
        <taxon>Plebeiibacterium</taxon>
    </lineage>
</organism>
<dbReference type="InterPro" id="IPR033985">
    <property type="entry name" value="SusD-like_N"/>
</dbReference>
<sequence length="726" mass="82686">MKQLKFIIIAVVMVLLMGACEYLDPRPIQDQTSEDLWSHATYGEGILTTAYADLNAYYPIYESYFTDNAVAKTPGTNQLALGSWTVQNNSIGNWENCYKNIRYLNLFIENAKDLIYKVSDSYKDSVLNVHRMGEAYFLRAWYQWQLLRTYGGYASDETEALGVPIVTWVMDQNEDLDIPRDTYEDCVQQIAEDCDSAIKVLPNDYLTGADEYTGLMNRGRGSALAAMALKARAYLYAASPAYSTYDQAKWQRAAEAAAAAINAAGGLSDLDDFGNFNEATSSDYIWIYPTWTGNWMESTYYPPSIYGNGECNPSQELVDAFPSSDGYPLSESGTYNSSRPYNNRDGRFERFIFFNQDLYNDTYIETVEGGADAPGGLSVEGTRTGYYMKKLLSKDVRLTPGDVTTDVHFYVFLGKNELYMNFAEAANEAYGPTDESYGFSALQAIQKIRKRAGIDSNPSSEEYEDEYLDQVASLGTDEFRELIKNERRIELCFEGHRFWDIRRWNEPLNHSVSGVKITFSDEPLEQEEFNIALSSVASTDFVSSWEDVNSIKDGFEPENSADHNHGIYGNWDSSGEKRYIQYEFPEYLTSEGTSNVYTISQSNVYWFTDGGGILLPDEVSIEYWNEESNAWEEVKNYSAYGKTADEWNVTTFDAVETSKIRLYMKSNSESTGVIEWQVMGIQTSPANYSYKYETVESHIYQDYMRYIPVPYTQTLIMKNLKQNRGW</sequence>
<dbReference type="SUPFAM" id="SSF48452">
    <property type="entry name" value="TPR-like"/>
    <property type="match status" value="1"/>
</dbReference>
<comment type="subcellular location">
    <subcellularLocation>
        <location evidence="1">Cell outer membrane</location>
    </subcellularLocation>
</comment>
<evidence type="ECO:0000259" key="6">
    <source>
        <dbReference type="Pfam" id="PF07980"/>
    </source>
</evidence>
<gene>
    <name evidence="8" type="ORF">OM075_07565</name>
</gene>
<evidence type="ECO:0000256" key="1">
    <source>
        <dbReference type="ARBA" id="ARBA00004442"/>
    </source>
</evidence>
<evidence type="ECO:0000256" key="3">
    <source>
        <dbReference type="ARBA" id="ARBA00022729"/>
    </source>
</evidence>
<dbReference type="SUPFAM" id="SSF49785">
    <property type="entry name" value="Galactose-binding domain-like"/>
    <property type="match status" value="1"/>
</dbReference>
<evidence type="ECO:0000313" key="8">
    <source>
        <dbReference type="EMBL" id="MCW3786319.1"/>
    </source>
</evidence>
<dbReference type="AlphaFoldDB" id="A0AAE3M3B3"/>
<protein>
    <submittedName>
        <fullName evidence="8">RagB/SusD family nutrient uptake outer membrane protein</fullName>
    </submittedName>
</protein>
<reference evidence="8" key="1">
    <citation type="submission" date="2022-10" db="EMBL/GenBank/DDBJ databases">
        <authorList>
            <person name="Yu W.X."/>
        </authorList>
    </citation>
    <scope>NUCLEOTIDE SEQUENCE</scope>
    <source>
        <strain evidence="8">AAT</strain>
    </source>
</reference>
<dbReference type="GO" id="GO:0009279">
    <property type="term" value="C:cell outer membrane"/>
    <property type="evidence" value="ECO:0007669"/>
    <property type="project" value="UniProtKB-SubCell"/>
</dbReference>
<feature type="domain" description="SusD-like N-terminal" evidence="7">
    <location>
        <begin position="48"/>
        <end position="235"/>
    </location>
</feature>
<evidence type="ECO:0000313" key="9">
    <source>
        <dbReference type="Proteomes" id="UP001209229"/>
    </source>
</evidence>
<dbReference type="PROSITE" id="PS51257">
    <property type="entry name" value="PROKAR_LIPOPROTEIN"/>
    <property type="match status" value="1"/>
</dbReference>
<dbReference type="Proteomes" id="UP001209229">
    <property type="component" value="Unassembled WGS sequence"/>
</dbReference>
<dbReference type="Gene3D" id="2.60.120.260">
    <property type="entry name" value="Galactose-binding domain-like"/>
    <property type="match status" value="1"/>
</dbReference>
<accession>A0AAE3M3B3</accession>
<keyword evidence="5" id="KW-0998">Cell outer membrane</keyword>
<dbReference type="InterPro" id="IPR011990">
    <property type="entry name" value="TPR-like_helical_dom_sf"/>
</dbReference>
<keyword evidence="9" id="KW-1185">Reference proteome</keyword>
<comment type="caution">
    <text evidence="8">The sequence shown here is derived from an EMBL/GenBank/DDBJ whole genome shotgun (WGS) entry which is preliminary data.</text>
</comment>
<dbReference type="RefSeq" id="WP_301189885.1">
    <property type="nucleotide sequence ID" value="NZ_JAPDPJ010000012.1"/>
</dbReference>
<dbReference type="InterPro" id="IPR012944">
    <property type="entry name" value="SusD_RagB_dom"/>
</dbReference>
<name>A0AAE3M3B3_9BACT</name>
<evidence type="ECO:0000256" key="4">
    <source>
        <dbReference type="ARBA" id="ARBA00023136"/>
    </source>
</evidence>
<dbReference type="InterPro" id="IPR008979">
    <property type="entry name" value="Galactose-bd-like_sf"/>
</dbReference>
<keyword evidence="3" id="KW-0732">Signal</keyword>
<feature type="domain" description="RagB/SusD" evidence="6">
    <location>
        <begin position="288"/>
        <end position="726"/>
    </location>
</feature>